<dbReference type="EMBL" id="CAJFCI010000035">
    <property type="protein sequence ID" value="CAD5107439.1"/>
    <property type="molecule type" value="Genomic_DNA"/>
</dbReference>
<accession>A0A7U7I8L0</accession>
<sequence length="242" mass="26599">MRKTLSLLCLLYPLLACGEASDAQRLNELGSRSRLLCASAMAYFDPREREPDSRGLTTVYHQLMTLETLVVQLGSPESLRRPLLTMKGLFETLEGLPRQQAAQFPPLVRQLLVAGGTLRQAAEATAAGLPDEPWAGELGAQSQAIATLLLDYQLRGYPLPEPQPFALGTDEVRRLDAEVGQRFERLQARYPQRAGELGKIDNTYRFVRSQLREGNGRLSGGAGFYLARAISDLDELAAAPSD</sequence>
<keyword evidence="2" id="KW-1185">Reference proteome</keyword>
<proteinExistence type="predicted"/>
<gene>
    <name evidence="1" type="ORF">PSEWESI4_01712</name>
</gene>
<evidence type="ECO:0000313" key="2">
    <source>
        <dbReference type="Proteomes" id="UP000583387"/>
    </source>
</evidence>
<protein>
    <submittedName>
        <fullName evidence="1">Uncharacterized protein</fullName>
    </submittedName>
</protein>
<name>A0A7U7I8L0_9GAMM</name>
<dbReference type="RefSeq" id="WP_187670788.1">
    <property type="nucleotide sequence ID" value="NZ_CAJFCI010000035.1"/>
</dbReference>
<dbReference type="AlphaFoldDB" id="A0A7U7I8L0"/>
<comment type="caution">
    <text evidence="1">The sequence shown here is derived from an EMBL/GenBank/DDBJ whole genome shotgun (WGS) entry which is preliminary data.</text>
</comment>
<dbReference type="Proteomes" id="UP000583387">
    <property type="component" value="Unassembled WGS sequence"/>
</dbReference>
<reference evidence="1 2" key="1">
    <citation type="submission" date="2020-08" db="EMBL/GenBank/DDBJ databases">
        <authorList>
            <person name="Criscuolo A."/>
        </authorList>
    </citation>
    <scope>NUCLEOTIDE SEQUENCE [LARGE SCALE GENOMIC DNA]</scope>
    <source>
        <strain evidence="1">CIP111764</strain>
    </source>
</reference>
<organism evidence="1 2">
    <name type="scientific">Zestomonas carbonaria</name>
    <dbReference type="NCBI Taxonomy" id="2762745"/>
    <lineage>
        <taxon>Bacteria</taxon>
        <taxon>Pseudomonadati</taxon>
        <taxon>Pseudomonadota</taxon>
        <taxon>Gammaproteobacteria</taxon>
        <taxon>Pseudomonadales</taxon>
        <taxon>Pseudomonadaceae</taxon>
        <taxon>Zestomonas</taxon>
    </lineage>
</organism>
<evidence type="ECO:0000313" key="1">
    <source>
        <dbReference type="EMBL" id="CAD5107439.1"/>
    </source>
</evidence>